<name>A0A9D2NKF6_9FIRM</name>
<dbReference type="EMBL" id="DWWO01000001">
    <property type="protein sequence ID" value="HJC32963.1"/>
    <property type="molecule type" value="Genomic_DNA"/>
</dbReference>
<protein>
    <submittedName>
        <fullName evidence="1">Tetratricopeptide repeat protein</fullName>
    </submittedName>
</protein>
<proteinExistence type="predicted"/>
<dbReference type="SUPFAM" id="SSF48452">
    <property type="entry name" value="TPR-like"/>
    <property type="match status" value="1"/>
</dbReference>
<dbReference type="Pfam" id="PF14559">
    <property type="entry name" value="TPR_19"/>
    <property type="match status" value="1"/>
</dbReference>
<dbReference type="AlphaFoldDB" id="A0A9D2NKF6"/>
<dbReference type="Proteomes" id="UP000823890">
    <property type="component" value="Unassembled WGS sequence"/>
</dbReference>
<comment type="caution">
    <text evidence="1">The sequence shown here is derived from an EMBL/GenBank/DDBJ whole genome shotgun (WGS) entry which is preliminary data.</text>
</comment>
<evidence type="ECO:0000313" key="2">
    <source>
        <dbReference type="Proteomes" id="UP000823890"/>
    </source>
</evidence>
<sequence>MNKQWKVFDELTERCYTDMIRNTVDMVNWNSSFKLLTEIISDGRAGNPDFAKELYLLDDETDYEHDLQGWMEDYLGELEIREMYAELESVCRKLLGMFAWEEESPSDIRFLLASALEGQGKTQESLNLCREWTAKEPDNPYAVAALVYAKMNANDLEGAEEIVKQHISDSTVCDEDNDVIFAAAVRLYQKNGNKEMEKKMDNAREEYDKKLGAYLMGLGDEFEFGDEEEFVDDELPFN</sequence>
<dbReference type="Gene3D" id="1.25.40.10">
    <property type="entry name" value="Tetratricopeptide repeat domain"/>
    <property type="match status" value="1"/>
</dbReference>
<reference evidence="1" key="1">
    <citation type="journal article" date="2021" name="PeerJ">
        <title>Extensive microbial diversity within the chicken gut microbiome revealed by metagenomics and culture.</title>
        <authorList>
            <person name="Gilroy R."/>
            <person name="Ravi A."/>
            <person name="Getino M."/>
            <person name="Pursley I."/>
            <person name="Horton D.L."/>
            <person name="Alikhan N.F."/>
            <person name="Baker D."/>
            <person name="Gharbi K."/>
            <person name="Hall N."/>
            <person name="Watson M."/>
            <person name="Adriaenssens E.M."/>
            <person name="Foster-Nyarko E."/>
            <person name="Jarju S."/>
            <person name="Secka A."/>
            <person name="Antonio M."/>
            <person name="Oren A."/>
            <person name="Chaudhuri R.R."/>
            <person name="La Ragione R."/>
            <person name="Hildebrand F."/>
            <person name="Pallen M.J."/>
        </authorList>
    </citation>
    <scope>NUCLEOTIDE SEQUENCE</scope>
    <source>
        <strain evidence="1">ChiW19-954</strain>
    </source>
</reference>
<dbReference type="InterPro" id="IPR011990">
    <property type="entry name" value="TPR-like_helical_dom_sf"/>
</dbReference>
<gene>
    <name evidence="1" type="ORF">H9758_00015</name>
</gene>
<organism evidence="1 2">
    <name type="scientific">Candidatus Mediterraneibacter faecipullorum</name>
    <dbReference type="NCBI Taxonomy" id="2838670"/>
    <lineage>
        <taxon>Bacteria</taxon>
        <taxon>Bacillati</taxon>
        <taxon>Bacillota</taxon>
        <taxon>Clostridia</taxon>
        <taxon>Lachnospirales</taxon>
        <taxon>Lachnospiraceae</taxon>
        <taxon>Mediterraneibacter</taxon>
    </lineage>
</organism>
<accession>A0A9D2NKF6</accession>
<evidence type="ECO:0000313" key="1">
    <source>
        <dbReference type="EMBL" id="HJC32963.1"/>
    </source>
</evidence>
<reference evidence="1" key="2">
    <citation type="submission" date="2021-04" db="EMBL/GenBank/DDBJ databases">
        <authorList>
            <person name="Gilroy R."/>
        </authorList>
    </citation>
    <scope>NUCLEOTIDE SEQUENCE</scope>
    <source>
        <strain evidence="1">ChiW19-954</strain>
    </source>
</reference>